<dbReference type="InterPro" id="IPR040079">
    <property type="entry name" value="Glutathione_S-Trfase"/>
</dbReference>
<comment type="catalytic activity">
    <reaction evidence="4">
        <text>RX + glutathione = an S-substituted glutathione + a halide anion + H(+)</text>
        <dbReference type="Rhea" id="RHEA:16437"/>
        <dbReference type="ChEBI" id="CHEBI:15378"/>
        <dbReference type="ChEBI" id="CHEBI:16042"/>
        <dbReference type="ChEBI" id="CHEBI:17792"/>
        <dbReference type="ChEBI" id="CHEBI:57925"/>
        <dbReference type="ChEBI" id="CHEBI:90779"/>
        <dbReference type="EC" id="2.5.1.18"/>
    </reaction>
</comment>
<dbReference type="AlphaFoldDB" id="D8S5K4"/>
<comment type="similarity">
    <text evidence="3">Belongs to the GST superfamily. Tau family.</text>
</comment>
<dbReference type="SUPFAM" id="SSF47616">
    <property type="entry name" value="GST C-terminal domain-like"/>
    <property type="match status" value="1"/>
</dbReference>
<dbReference type="Gene3D" id="1.20.1050.10">
    <property type="match status" value="1"/>
</dbReference>
<evidence type="ECO:0000256" key="2">
    <source>
        <dbReference type="ARBA" id="ARBA00022679"/>
    </source>
</evidence>
<dbReference type="EC" id="2.5.1.18" evidence="1"/>
<dbReference type="InParanoid" id="D8S5K4"/>
<feature type="domain" description="GST C-terminal" evidence="6">
    <location>
        <begin position="90"/>
        <end position="215"/>
    </location>
</feature>
<dbReference type="InterPro" id="IPR045073">
    <property type="entry name" value="Omega/Tau-like"/>
</dbReference>
<dbReference type="HOGENOM" id="CLU_011226_18_1_1"/>
<dbReference type="Gramene" id="EFJ20612">
    <property type="protein sequence ID" value="EFJ20612"/>
    <property type="gene ID" value="SELMODRAFT_108617"/>
</dbReference>
<dbReference type="PROSITE" id="PS50405">
    <property type="entry name" value="GST_CTER"/>
    <property type="match status" value="1"/>
</dbReference>
<evidence type="ECO:0000256" key="1">
    <source>
        <dbReference type="ARBA" id="ARBA00012452"/>
    </source>
</evidence>
<dbReference type="PANTHER" id="PTHR11260:SF676">
    <property type="entry name" value="GLUTATHIONE S-TRANSFERASE U8"/>
    <property type="match status" value="1"/>
</dbReference>
<accession>D8S5K4</accession>
<proteinExistence type="inferred from homology"/>
<dbReference type="CDD" id="cd03058">
    <property type="entry name" value="GST_N_Tau"/>
    <property type="match status" value="1"/>
</dbReference>
<evidence type="ECO:0000259" key="6">
    <source>
        <dbReference type="PROSITE" id="PS50405"/>
    </source>
</evidence>
<dbReference type="InterPro" id="IPR045074">
    <property type="entry name" value="GST_C_Tau"/>
</dbReference>
<dbReference type="FunFam" id="3.40.30.10:FF:000044">
    <property type="entry name" value="Glutathione S-transferase GSTU6"/>
    <property type="match status" value="1"/>
</dbReference>
<protein>
    <recommendedName>
        <fullName evidence="1">glutathione transferase</fullName>
        <ecNumber evidence="1">2.5.1.18</ecNumber>
    </recommendedName>
</protein>
<dbReference type="OrthoDB" id="202840at2759"/>
<dbReference type="Proteomes" id="UP000001514">
    <property type="component" value="Unassembled WGS sequence"/>
</dbReference>
<dbReference type="InterPro" id="IPR010987">
    <property type="entry name" value="Glutathione-S-Trfase_C-like"/>
</dbReference>
<dbReference type="OMA" id="PYSMRVM"/>
<feature type="domain" description="GST N-terminal" evidence="5">
    <location>
        <begin position="4"/>
        <end position="83"/>
    </location>
</feature>
<dbReference type="STRING" id="88036.D8S5K4"/>
<dbReference type="PANTHER" id="PTHR11260">
    <property type="entry name" value="GLUTATHIONE S-TRANSFERASE, GST, SUPERFAMILY, GST DOMAIN CONTAINING"/>
    <property type="match status" value="1"/>
</dbReference>
<name>D8S5K4_SELML</name>
<dbReference type="SFLD" id="SFLDG01152">
    <property type="entry name" value="Main.3:_Omega-_and_Tau-like"/>
    <property type="match status" value="1"/>
</dbReference>
<gene>
    <name evidence="7" type="ORF">SELMODRAFT_108617</name>
</gene>
<dbReference type="CDD" id="cd03185">
    <property type="entry name" value="GST_C_Tau"/>
    <property type="match status" value="1"/>
</dbReference>
<evidence type="ECO:0000256" key="4">
    <source>
        <dbReference type="ARBA" id="ARBA00047960"/>
    </source>
</evidence>
<dbReference type="EMBL" id="GL377602">
    <property type="protein sequence ID" value="EFJ20612.1"/>
    <property type="molecule type" value="Genomic_DNA"/>
</dbReference>
<dbReference type="KEGG" id="smo:SELMODRAFT_108617"/>
<keyword evidence="2" id="KW-0808">Transferase</keyword>
<dbReference type="InterPro" id="IPR036282">
    <property type="entry name" value="Glutathione-S-Trfase_C_sf"/>
</dbReference>
<dbReference type="SUPFAM" id="SSF52833">
    <property type="entry name" value="Thioredoxin-like"/>
    <property type="match status" value="1"/>
</dbReference>
<dbReference type="eggNOG" id="KOG0406">
    <property type="taxonomic scope" value="Eukaryota"/>
</dbReference>
<reference evidence="7 8" key="1">
    <citation type="journal article" date="2011" name="Science">
        <title>The Selaginella genome identifies genetic changes associated with the evolution of vascular plants.</title>
        <authorList>
            <person name="Banks J.A."/>
            <person name="Nishiyama T."/>
            <person name="Hasebe M."/>
            <person name="Bowman J.L."/>
            <person name="Gribskov M."/>
            <person name="dePamphilis C."/>
            <person name="Albert V.A."/>
            <person name="Aono N."/>
            <person name="Aoyama T."/>
            <person name="Ambrose B.A."/>
            <person name="Ashton N.W."/>
            <person name="Axtell M.J."/>
            <person name="Barker E."/>
            <person name="Barker M.S."/>
            <person name="Bennetzen J.L."/>
            <person name="Bonawitz N.D."/>
            <person name="Chapple C."/>
            <person name="Cheng C."/>
            <person name="Correa L.G."/>
            <person name="Dacre M."/>
            <person name="DeBarry J."/>
            <person name="Dreyer I."/>
            <person name="Elias M."/>
            <person name="Engstrom E.M."/>
            <person name="Estelle M."/>
            <person name="Feng L."/>
            <person name="Finet C."/>
            <person name="Floyd S.K."/>
            <person name="Frommer W.B."/>
            <person name="Fujita T."/>
            <person name="Gramzow L."/>
            <person name="Gutensohn M."/>
            <person name="Harholt J."/>
            <person name="Hattori M."/>
            <person name="Heyl A."/>
            <person name="Hirai T."/>
            <person name="Hiwatashi Y."/>
            <person name="Ishikawa M."/>
            <person name="Iwata M."/>
            <person name="Karol K.G."/>
            <person name="Koehler B."/>
            <person name="Kolukisaoglu U."/>
            <person name="Kubo M."/>
            <person name="Kurata T."/>
            <person name="Lalonde S."/>
            <person name="Li K."/>
            <person name="Li Y."/>
            <person name="Litt A."/>
            <person name="Lyons E."/>
            <person name="Manning G."/>
            <person name="Maruyama T."/>
            <person name="Michael T.P."/>
            <person name="Mikami K."/>
            <person name="Miyazaki S."/>
            <person name="Morinaga S."/>
            <person name="Murata T."/>
            <person name="Mueller-Roeber B."/>
            <person name="Nelson D.R."/>
            <person name="Obara M."/>
            <person name="Oguri Y."/>
            <person name="Olmstead R.G."/>
            <person name="Onodera N."/>
            <person name="Petersen B.L."/>
            <person name="Pils B."/>
            <person name="Prigge M."/>
            <person name="Rensing S.A."/>
            <person name="Riano-Pachon D.M."/>
            <person name="Roberts A.W."/>
            <person name="Sato Y."/>
            <person name="Scheller H.V."/>
            <person name="Schulz B."/>
            <person name="Schulz C."/>
            <person name="Shakirov E.V."/>
            <person name="Shibagaki N."/>
            <person name="Shinohara N."/>
            <person name="Shippen D.E."/>
            <person name="Soerensen I."/>
            <person name="Sotooka R."/>
            <person name="Sugimoto N."/>
            <person name="Sugita M."/>
            <person name="Sumikawa N."/>
            <person name="Tanurdzic M."/>
            <person name="Theissen G."/>
            <person name="Ulvskov P."/>
            <person name="Wakazuki S."/>
            <person name="Weng J.K."/>
            <person name="Willats W.W."/>
            <person name="Wipf D."/>
            <person name="Wolf P.G."/>
            <person name="Yang L."/>
            <person name="Zimmer A.D."/>
            <person name="Zhu Q."/>
            <person name="Mitros T."/>
            <person name="Hellsten U."/>
            <person name="Loque D."/>
            <person name="Otillar R."/>
            <person name="Salamov A."/>
            <person name="Schmutz J."/>
            <person name="Shapiro H."/>
            <person name="Lindquist E."/>
            <person name="Lucas S."/>
            <person name="Rokhsar D."/>
            <person name="Grigoriev I.V."/>
        </authorList>
    </citation>
    <scope>NUCLEOTIDE SEQUENCE [LARGE SCALE GENOMIC DNA]</scope>
</reference>
<dbReference type="SFLD" id="SFLDS00019">
    <property type="entry name" value="Glutathione_Transferase_(cytos"/>
    <property type="match status" value="1"/>
</dbReference>
<dbReference type="GO" id="GO:0004364">
    <property type="term" value="F:glutathione transferase activity"/>
    <property type="evidence" value="ECO:0000318"/>
    <property type="project" value="GO_Central"/>
</dbReference>
<evidence type="ECO:0000256" key="3">
    <source>
        <dbReference type="ARBA" id="ARBA00025743"/>
    </source>
</evidence>
<dbReference type="PROSITE" id="PS50404">
    <property type="entry name" value="GST_NTER"/>
    <property type="match status" value="1"/>
</dbReference>
<dbReference type="GO" id="GO:0005737">
    <property type="term" value="C:cytoplasm"/>
    <property type="evidence" value="ECO:0000318"/>
    <property type="project" value="GO_Central"/>
</dbReference>
<sequence length="222" mass="25086">MADESVRLLCVWSSPYSMRVMLALELKSIPYERVEQDVRSKGELLLRSNPVHKKVPVLIHNGRPIAESSVIIEYIDEQWRDRGDEILPRDPYARAQERFWADFVEKKIFAGSANVVFRATGQDDFLASCDILEEELRKSNRAPYFGGAKLGLVDIVLVSTALCSKSLVEVGGLRLPSRDACPRFLALLDAIREHPLVRSSLPSPDKLRDFFATAMPWIKSLS</sequence>
<keyword evidence="8" id="KW-1185">Reference proteome</keyword>
<dbReference type="InterPro" id="IPR036249">
    <property type="entry name" value="Thioredoxin-like_sf"/>
</dbReference>
<organism evidence="8">
    <name type="scientific">Selaginella moellendorffii</name>
    <name type="common">Spikemoss</name>
    <dbReference type="NCBI Taxonomy" id="88036"/>
    <lineage>
        <taxon>Eukaryota</taxon>
        <taxon>Viridiplantae</taxon>
        <taxon>Streptophyta</taxon>
        <taxon>Embryophyta</taxon>
        <taxon>Tracheophyta</taxon>
        <taxon>Lycopodiopsida</taxon>
        <taxon>Selaginellales</taxon>
        <taxon>Selaginellaceae</taxon>
        <taxon>Selaginella</taxon>
    </lineage>
</organism>
<dbReference type="SFLD" id="SFLDG00358">
    <property type="entry name" value="Main_(cytGST)"/>
    <property type="match status" value="1"/>
</dbReference>
<evidence type="ECO:0000259" key="5">
    <source>
        <dbReference type="PROSITE" id="PS50404"/>
    </source>
</evidence>
<evidence type="ECO:0000313" key="8">
    <source>
        <dbReference type="Proteomes" id="UP000001514"/>
    </source>
</evidence>
<evidence type="ECO:0000313" key="7">
    <source>
        <dbReference type="EMBL" id="EFJ20612.1"/>
    </source>
</evidence>
<dbReference type="InterPro" id="IPR004045">
    <property type="entry name" value="Glutathione_S-Trfase_N"/>
</dbReference>
<dbReference type="Gene3D" id="3.40.30.10">
    <property type="entry name" value="Glutaredoxin"/>
    <property type="match status" value="1"/>
</dbReference>
<dbReference type="Pfam" id="PF13409">
    <property type="entry name" value="GST_N_2"/>
    <property type="match status" value="1"/>
</dbReference>
<dbReference type="GO" id="GO:0006749">
    <property type="term" value="P:glutathione metabolic process"/>
    <property type="evidence" value="ECO:0000318"/>
    <property type="project" value="GO_Central"/>
</dbReference>